<evidence type="ECO:0000313" key="1">
    <source>
        <dbReference type="EMBL" id="KAA6403570.1"/>
    </source>
</evidence>
<dbReference type="Proteomes" id="UP000324800">
    <property type="component" value="Unassembled WGS sequence"/>
</dbReference>
<sequence length="83" mass="9572">MEINIMLDPVGSDKATLKCKLIVTYKKIFDPFILHFSNYGEDEAIALNRNSKNNQFTNVTNGEAIIFLPEYDEIKYSTKETYT</sequence>
<protein>
    <submittedName>
        <fullName evidence="1">Uncharacterized protein</fullName>
    </submittedName>
</protein>
<reference evidence="1 2" key="1">
    <citation type="submission" date="2019-03" db="EMBL/GenBank/DDBJ databases">
        <title>Single cell metagenomics reveals metabolic interactions within the superorganism composed of flagellate Streblomastix strix and complex community of Bacteroidetes bacteria on its surface.</title>
        <authorList>
            <person name="Treitli S.C."/>
            <person name="Kolisko M."/>
            <person name="Husnik F."/>
            <person name="Keeling P."/>
            <person name="Hampl V."/>
        </authorList>
    </citation>
    <scope>NUCLEOTIDE SEQUENCE [LARGE SCALE GENOMIC DNA]</scope>
    <source>
        <strain evidence="1">ST1C</strain>
    </source>
</reference>
<dbReference type="AlphaFoldDB" id="A0A5J4X8P8"/>
<gene>
    <name evidence="1" type="ORF">EZS28_000906</name>
</gene>
<organism evidence="1 2">
    <name type="scientific">Streblomastix strix</name>
    <dbReference type="NCBI Taxonomy" id="222440"/>
    <lineage>
        <taxon>Eukaryota</taxon>
        <taxon>Metamonada</taxon>
        <taxon>Preaxostyla</taxon>
        <taxon>Oxymonadida</taxon>
        <taxon>Streblomastigidae</taxon>
        <taxon>Streblomastix</taxon>
    </lineage>
</organism>
<evidence type="ECO:0000313" key="2">
    <source>
        <dbReference type="Proteomes" id="UP000324800"/>
    </source>
</evidence>
<proteinExistence type="predicted"/>
<dbReference type="EMBL" id="SNRW01000085">
    <property type="protein sequence ID" value="KAA6403570.1"/>
    <property type="molecule type" value="Genomic_DNA"/>
</dbReference>
<comment type="caution">
    <text evidence="1">The sequence shown here is derived from an EMBL/GenBank/DDBJ whole genome shotgun (WGS) entry which is preliminary data.</text>
</comment>
<name>A0A5J4X8P8_9EUKA</name>
<accession>A0A5J4X8P8</accession>